<comment type="caution">
    <text evidence="2">The sequence shown here is derived from an EMBL/GenBank/DDBJ whole genome shotgun (WGS) entry which is preliminary data.</text>
</comment>
<proteinExistence type="predicted"/>
<organism evidence="2 3">
    <name type="scientific">Portunus trituberculatus</name>
    <name type="common">Swimming crab</name>
    <name type="synonym">Neptunus trituberculatus</name>
    <dbReference type="NCBI Taxonomy" id="210409"/>
    <lineage>
        <taxon>Eukaryota</taxon>
        <taxon>Metazoa</taxon>
        <taxon>Ecdysozoa</taxon>
        <taxon>Arthropoda</taxon>
        <taxon>Crustacea</taxon>
        <taxon>Multicrustacea</taxon>
        <taxon>Malacostraca</taxon>
        <taxon>Eumalacostraca</taxon>
        <taxon>Eucarida</taxon>
        <taxon>Decapoda</taxon>
        <taxon>Pleocyemata</taxon>
        <taxon>Brachyura</taxon>
        <taxon>Eubrachyura</taxon>
        <taxon>Portunoidea</taxon>
        <taxon>Portunidae</taxon>
        <taxon>Portuninae</taxon>
        <taxon>Portunus</taxon>
    </lineage>
</organism>
<feature type="region of interest" description="Disordered" evidence="1">
    <location>
        <begin position="35"/>
        <end position="55"/>
    </location>
</feature>
<sequence length="178" mass="19948">MMQEMSATHVKLLPQRLSWCLNTKSRPVITLANNVASEGRGPPQTGAATSCNHARAPTSTGATLLLRNQFSIHHEYRPYYRKHHHNQRLPCRSFSTLTKHRHRLQRVGLSNQGALHTTCNEASEATHTSRLCVLNGRTTPVTPNPVTQYGATIKNTSLPTIPQKMLTHRQYVIPNLSQ</sequence>
<accession>A0A5B7G183</accession>
<dbReference type="EMBL" id="VSRR010009360">
    <property type="protein sequence ID" value="MPC50224.1"/>
    <property type="molecule type" value="Genomic_DNA"/>
</dbReference>
<evidence type="ECO:0000313" key="2">
    <source>
        <dbReference type="EMBL" id="MPC50224.1"/>
    </source>
</evidence>
<gene>
    <name evidence="2" type="ORF">E2C01_044048</name>
</gene>
<evidence type="ECO:0000256" key="1">
    <source>
        <dbReference type="SAM" id="MobiDB-lite"/>
    </source>
</evidence>
<reference evidence="2 3" key="1">
    <citation type="submission" date="2019-05" db="EMBL/GenBank/DDBJ databases">
        <title>Another draft genome of Portunus trituberculatus and its Hox gene families provides insights of decapod evolution.</title>
        <authorList>
            <person name="Jeong J.-H."/>
            <person name="Song I."/>
            <person name="Kim S."/>
            <person name="Choi T."/>
            <person name="Kim D."/>
            <person name="Ryu S."/>
            <person name="Kim W."/>
        </authorList>
    </citation>
    <scope>NUCLEOTIDE SEQUENCE [LARGE SCALE GENOMIC DNA]</scope>
    <source>
        <tissue evidence="2">Muscle</tissue>
    </source>
</reference>
<dbReference type="AlphaFoldDB" id="A0A5B7G183"/>
<evidence type="ECO:0000313" key="3">
    <source>
        <dbReference type="Proteomes" id="UP000324222"/>
    </source>
</evidence>
<keyword evidence="3" id="KW-1185">Reference proteome</keyword>
<dbReference type="Proteomes" id="UP000324222">
    <property type="component" value="Unassembled WGS sequence"/>
</dbReference>
<protein>
    <submittedName>
        <fullName evidence="2">Uncharacterized protein</fullName>
    </submittedName>
</protein>
<name>A0A5B7G183_PORTR</name>
<feature type="compositionally biased region" description="Polar residues" evidence="1">
    <location>
        <begin position="46"/>
        <end position="55"/>
    </location>
</feature>